<keyword evidence="2" id="KW-1133">Transmembrane helix</keyword>
<feature type="region of interest" description="Disordered" evidence="1">
    <location>
        <begin position="93"/>
        <end position="125"/>
    </location>
</feature>
<comment type="caution">
    <text evidence="3">The sequence shown here is derived from an EMBL/GenBank/DDBJ whole genome shotgun (WGS) entry which is preliminary data.</text>
</comment>
<sequence length="316" mass="34195">MRGAKTVPKILIGSEDFTKKFTLDDVTGQLWLTANDTVQVTKEEFTLSAQWEIDLWTCNATKNIKLTKTVFGKEQFDVQLTKVETTTTAAPTTTTTTVPLTTGPNVTTTITSSTSPPTTPVTTSTPKISSTLTITYVVIPDVPPHKECEKPGNGAVVIAVLEALIIIALAGFVIYRSCILPRQQGLRHGWPENTMYPPYSAERAENIDQYRAPRSTQGTPQATYTNNGANFGNGWSTAVPRADTAVTLPMTALSPTPAPISPTRARIADGPVLSSVNPSPSLVTVDIDAPNPRPTQNRPPQDPLDLNTVWNDPFHQ</sequence>
<evidence type="ECO:0000313" key="3">
    <source>
        <dbReference type="EMBL" id="CAJ0581020.1"/>
    </source>
</evidence>
<evidence type="ECO:0000256" key="2">
    <source>
        <dbReference type="SAM" id="Phobius"/>
    </source>
</evidence>
<evidence type="ECO:0000256" key="1">
    <source>
        <dbReference type="SAM" id="MobiDB-lite"/>
    </source>
</evidence>
<proteinExistence type="predicted"/>
<keyword evidence="4" id="KW-1185">Reference proteome</keyword>
<evidence type="ECO:0000313" key="4">
    <source>
        <dbReference type="Proteomes" id="UP001177023"/>
    </source>
</evidence>
<keyword evidence="2" id="KW-0472">Membrane</keyword>
<reference evidence="3" key="1">
    <citation type="submission" date="2023-06" db="EMBL/GenBank/DDBJ databases">
        <authorList>
            <person name="Delattre M."/>
        </authorList>
    </citation>
    <scope>NUCLEOTIDE SEQUENCE</scope>
    <source>
        <strain evidence="3">AF72</strain>
    </source>
</reference>
<dbReference type="Proteomes" id="UP001177023">
    <property type="component" value="Unassembled WGS sequence"/>
</dbReference>
<feature type="compositionally biased region" description="Low complexity" evidence="1">
    <location>
        <begin position="271"/>
        <end position="285"/>
    </location>
</feature>
<gene>
    <name evidence="3" type="ORF">MSPICULIGERA_LOCUS19189</name>
</gene>
<protein>
    <submittedName>
        <fullName evidence="3">Uncharacterized protein</fullName>
    </submittedName>
</protein>
<dbReference type="EMBL" id="CATQJA010002662">
    <property type="protein sequence ID" value="CAJ0581020.1"/>
    <property type="molecule type" value="Genomic_DNA"/>
</dbReference>
<feature type="region of interest" description="Disordered" evidence="1">
    <location>
        <begin position="253"/>
        <end position="316"/>
    </location>
</feature>
<feature type="non-terminal residue" evidence="3">
    <location>
        <position position="1"/>
    </location>
</feature>
<accession>A0AA36D6M4</accession>
<feature type="transmembrane region" description="Helical" evidence="2">
    <location>
        <begin position="154"/>
        <end position="175"/>
    </location>
</feature>
<name>A0AA36D6M4_9BILA</name>
<dbReference type="AlphaFoldDB" id="A0AA36D6M4"/>
<organism evidence="3 4">
    <name type="scientific">Mesorhabditis spiculigera</name>
    <dbReference type="NCBI Taxonomy" id="96644"/>
    <lineage>
        <taxon>Eukaryota</taxon>
        <taxon>Metazoa</taxon>
        <taxon>Ecdysozoa</taxon>
        <taxon>Nematoda</taxon>
        <taxon>Chromadorea</taxon>
        <taxon>Rhabditida</taxon>
        <taxon>Rhabditina</taxon>
        <taxon>Rhabditomorpha</taxon>
        <taxon>Rhabditoidea</taxon>
        <taxon>Rhabditidae</taxon>
        <taxon>Mesorhabditinae</taxon>
        <taxon>Mesorhabditis</taxon>
    </lineage>
</organism>
<keyword evidence="2" id="KW-0812">Transmembrane</keyword>